<feature type="transmembrane region" description="Helical" evidence="1">
    <location>
        <begin position="143"/>
        <end position="164"/>
    </location>
</feature>
<gene>
    <name evidence="2" type="ORF">HaLaN_16083</name>
</gene>
<feature type="transmembrane region" description="Helical" evidence="1">
    <location>
        <begin position="61"/>
        <end position="81"/>
    </location>
</feature>
<sequence length="236" mass="25769">EAPAPANDSALYTAGILLVWAGILAYAFLGAPNQTPYRDLIFLKLLCGLRGPGEEYNVNQVFTALFMLMGVWPCIYACLLIPGGRSQSKLPVWPFVAASFGTGAFALMPYFAFWKPISKPKMPPPKEDMVGWGGVFMKGAETVYLPAAIFLGALSMVLLAAIAGEESWAAYFKLFEESRFVHVTTIDFACLTLFAPFWMNNDAEARKGTLVPLLSVIPILGPAAYLILRPKTNFKA</sequence>
<evidence type="ECO:0008006" key="4">
    <source>
        <dbReference type="Google" id="ProtNLM"/>
    </source>
</evidence>
<comment type="caution">
    <text evidence="2">The sequence shown here is derived from an EMBL/GenBank/DDBJ whole genome shotgun (WGS) entry which is preliminary data.</text>
</comment>
<name>A0A699Z946_HAELA</name>
<feature type="transmembrane region" description="Helical" evidence="1">
    <location>
        <begin position="210"/>
        <end position="228"/>
    </location>
</feature>
<dbReference type="PANTHER" id="PTHR36009:SF3">
    <property type="entry name" value="TRANSMEMBRANE PROTEIN"/>
    <property type="match status" value="1"/>
</dbReference>
<protein>
    <recommendedName>
        <fullName evidence="4">DUF2834 domain-containing protein</fullName>
    </recommendedName>
</protein>
<keyword evidence="3" id="KW-1185">Reference proteome</keyword>
<dbReference type="PANTHER" id="PTHR36009">
    <property type="match status" value="1"/>
</dbReference>
<feature type="non-terminal residue" evidence="2">
    <location>
        <position position="236"/>
    </location>
</feature>
<keyword evidence="1" id="KW-1133">Transmembrane helix</keyword>
<feature type="non-terminal residue" evidence="2">
    <location>
        <position position="1"/>
    </location>
</feature>
<evidence type="ECO:0000313" key="3">
    <source>
        <dbReference type="Proteomes" id="UP000485058"/>
    </source>
</evidence>
<accession>A0A699Z946</accession>
<keyword evidence="1" id="KW-0812">Transmembrane</keyword>
<evidence type="ECO:0000256" key="1">
    <source>
        <dbReference type="SAM" id="Phobius"/>
    </source>
</evidence>
<dbReference type="EMBL" id="BLLF01001418">
    <property type="protein sequence ID" value="GFH19177.1"/>
    <property type="molecule type" value="Genomic_DNA"/>
</dbReference>
<keyword evidence="1" id="KW-0472">Membrane</keyword>
<feature type="transmembrane region" description="Helical" evidence="1">
    <location>
        <begin position="180"/>
        <end position="198"/>
    </location>
</feature>
<feature type="transmembrane region" description="Helical" evidence="1">
    <location>
        <begin position="93"/>
        <end position="113"/>
    </location>
</feature>
<evidence type="ECO:0000313" key="2">
    <source>
        <dbReference type="EMBL" id="GFH19177.1"/>
    </source>
</evidence>
<dbReference type="AlphaFoldDB" id="A0A699Z946"/>
<reference evidence="2 3" key="1">
    <citation type="submission" date="2020-02" db="EMBL/GenBank/DDBJ databases">
        <title>Draft genome sequence of Haematococcus lacustris strain NIES-144.</title>
        <authorList>
            <person name="Morimoto D."/>
            <person name="Nakagawa S."/>
            <person name="Yoshida T."/>
            <person name="Sawayama S."/>
        </authorList>
    </citation>
    <scope>NUCLEOTIDE SEQUENCE [LARGE SCALE GENOMIC DNA]</scope>
    <source>
        <strain evidence="2 3">NIES-144</strain>
    </source>
</reference>
<proteinExistence type="predicted"/>
<organism evidence="2 3">
    <name type="scientific">Haematococcus lacustris</name>
    <name type="common">Green alga</name>
    <name type="synonym">Haematococcus pluvialis</name>
    <dbReference type="NCBI Taxonomy" id="44745"/>
    <lineage>
        <taxon>Eukaryota</taxon>
        <taxon>Viridiplantae</taxon>
        <taxon>Chlorophyta</taxon>
        <taxon>core chlorophytes</taxon>
        <taxon>Chlorophyceae</taxon>
        <taxon>CS clade</taxon>
        <taxon>Chlamydomonadales</taxon>
        <taxon>Haematococcaceae</taxon>
        <taxon>Haematococcus</taxon>
    </lineage>
</organism>
<feature type="transmembrane region" description="Helical" evidence="1">
    <location>
        <begin position="9"/>
        <end position="29"/>
    </location>
</feature>
<dbReference type="Proteomes" id="UP000485058">
    <property type="component" value="Unassembled WGS sequence"/>
</dbReference>